<dbReference type="SUPFAM" id="SSF48371">
    <property type="entry name" value="ARM repeat"/>
    <property type="match status" value="1"/>
</dbReference>
<sequence length="777" mass="87931">MFSTKEKLIRRTGQNGVGRYDFLKLLINEFKTTSSKDAKEQVLANLVNFSYDPINYEYLRQLKVIDLFLHILSEDNPTFVRFAIGGICNLCLDPINKAYILRNQGISLVSSLLNSHDEGTILSSITTLMFLITPEFINDIVSPMVIEHMHDFSNSTNNRIKNLAIIFLNDYCQGHNEKINDKNDVYSIIMSRIFLFYYNIKKYCTKTPTKICSSNFKVGDRISIFKTITHSDVLNFAQLTNDYNPIHITSEKNIVHGALLNGLVSGVLGTKLPGPGTIVTEQFLKFPNSCYVGDTVEIIIQIISVRKIIKCEYTLISNKERIVLKGEANNRIELSTSEESVGCICGIFLSGQFKKGSREQPTGNPALLHEQPESFPCTSLGNKQCINKCLEMIVKLLPNSSDLLCAAIDRDCLKERAYLFIQNCKNKWINTNLSGGRKYCCKDGVSYKCPIACPLCSQPSFSTLDALRAGLVSVATRPLMCPVCNEVLVGIDKLTIHLFGHTININDNSIQLSKPININVDNNEICNQNVQVKNVLHDWNLLHKETVDTGQSYNKKDKSKNSCDIDHTIQSCYTISNSINKALMMNSQTKVQNESSFNENSQVIQLSDQLCQNTNTNECLYNKQNNRLFLESQHDTSEVISELSKTSCLEDCYKNSNIQERNSQPREMNKLEGIWIENLSQACNQHSTTKKELSLCPGETQEIMLKQTEINNDQYNLKNNLIISFPHVMTMSENANVLSSEINNKQHLDDHKKTLIHSIVEEKLDQNIITYLFCINN</sequence>
<dbReference type="InterPro" id="IPR011989">
    <property type="entry name" value="ARM-like"/>
</dbReference>
<proteinExistence type="predicted"/>
<accession>A0ABD2AIN4</accession>
<dbReference type="Gene3D" id="1.25.10.10">
    <property type="entry name" value="Leucine-rich Repeat Variant"/>
    <property type="match status" value="1"/>
</dbReference>
<dbReference type="InterPro" id="IPR029069">
    <property type="entry name" value="HotDog_dom_sf"/>
</dbReference>
<evidence type="ECO:0000313" key="2">
    <source>
        <dbReference type="EMBL" id="KAL2720492.1"/>
    </source>
</evidence>
<dbReference type="Gene3D" id="3.10.129.10">
    <property type="entry name" value="Hotdog Thioesterase"/>
    <property type="match status" value="1"/>
</dbReference>
<protein>
    <submittedName>
        <fullName evidence="2">Zinc finger protein 624-like isoform X3</fullName>
    </submittedName>
</protein>
<evidence type="ECO:0000259" key="1">
    <source>
        <dbReference type="Pfam" id="PF01575"/>
    </source>
</evidence>
<dbReference type="PANTHER" id="PTHR46263:SF1">
    <property type="entry name" value="ARMADILLO REPEAT-CONTAINING PROTEIN 7"/>
    <property type="match status" value="1"/>
</dbReference>
<dbReference type="InterPro" id="IPR002539">
    <property type="entry name" value="MaoC-like_dom"/>
</dbReference>
<organism evidence="2 3">
    <name type="scientific">Vespula squamosa</name>
    <name type="common">Southern yellow jacket</name>
    <name type="synonym">Wasp</name>
    <dbReference type="NCBI Taxonomy" id="30214"/>
    <lineage>
        <taxon>Eukaryota</taxon>
        <taxon>Metazoa</taxon>
        <taxon>Ecdysozoa</taxon>
        <taxon>Arthropoda</taxon>
        <taxon>Hexapoda</taxon>
        <taxon>Insecta</taxon>
        <taxon>Pterygota</taxon>
        <taxon>Neoptera</taxon>
        <taxon>Endopterygota</taxon>
        <taxon>Hymenoptera</taxon>
        <taxon>Apocrita</taxon>
        <taxon>Aculeata</taxon>
        <taxon>Vespoidea</taxon>
        <taxon>Vespidae</taxon>
        <taxon>Vespinae</taxon>
        <taxon>Vespula</taxon>
    </lineage>
</organism>
<feature type="domain" description="MaoC-like" evidence="1">
    <location>
        <begin position="226"/>
        <end position="307"/>
    </location>
</feature>
<dbReference type="CDD" id="cd03449">
    <property type="entry name" value="R_hydratase"/>
    <property type="match status" value="1"/>
</dbReference>
<gene>
    <name evidence="2" type="ORF">V1478_010068</name>
</gene>
<dbReference type="EMBL" id="JAUDFV010000146">
    <property type="protein sequence ID" value="KAL2720492.1"/>
    <property type="molecule type" value="Genomic_DNA"/>
</dbReference>
<dbReference type="GO" id="GO:0018812">
    <property type="term" value="F:3-hydroxyacyl-CoA dehydratase activity"/>
    <property type="evidence" value="ECO:0007669"/>
    <property type="project" value="UniProtKB-ARBA"/>
</dbReference>
<dbReference type="Proteomes" id="UP001607302">
    <property type="component" value="Unassembled WGS sequence"/>
</dbReference>
<comment type="caution">
    <text evidence="2">The sequence shown here is derived from an EMBL/GenBank/DDBJ whole genome shotgun (WGS) entry which is preliminary data.</text>
</comment>
<name>A0ABD2AIN4_VESSQ</name>
<dbReference type="InterPro" id="IPR016024">
    <property type="entry name" value="ARM-type_fold"/>
</dbReference>
<dbReference type="SUPFAM" id="SSF54637">
    <property type="entry name" value="Thioesterase/thiol ester dehydrase-isomerase"/>
    <property type="match status" value="1"/>
</dbReference>
<reference evidence="2 3" key="1">
    <citation type="journal article" date="2024" name="Ann. Entomol. Soc. Am.">
        <title>Genomic analyses of the southern and eastern yellowjacket wasps (Hymenoptera: Vespidae) reveal evolutionary signatures of social life.</title>
        <authorList>
            <person name="Catto M.A."/>
            <person name="Caine P.B."/>
            <person name="Orr S.E."/>
            <person name="Hunt B.G."/>
            <person name="Goodisman M.A.D."/>
        </authorList>
    </citation>
    <scope>NUCLEOTIDE SEQUENCE [LARGE SCALE GENOMIC DNA]</scope>
    <source>
        <strain evidence="2">233</strain>
        <tissue evidence="2">Head and thorax</tissue>
    </source>
</reference>
<dbReference type="InterPro" id="IPR042462">
    <property type="entry name" value="ARMC7"/>
</dbReference>
<dbReference type="AlphaFoldDB" id="A0ABD2AIN4"/>
<keyword evidence="3" id="KW-1185">Reference proteome</keyword>
<dbReference type="PANTHER" id="PTHR46263">
    <property type="entry name" value="ARMADILLO REPEAT-CONTAINING PROTEIN 7"/>
    <property type="match status" value="1"/>
</dbReference>
<evidence type="ECO:0000313" key="3">
    <source>
        <dbReference type="Proteomes" id="UP001607302"/>
    </source>
</evidence>
<dbReference type="Pfam" id="PF01575">
    <property type="entry name" value="MaoC_dehydratas"/>
    <property type="match status" value="1"/>
</dbReference>